<evidence type="ECO:0000313" key="12">
    <source>
        <dbReference type="Proteomes" id="UP001194580"/>
    </source>
</evidence>
<dbReference type="InterPro" id="IPR008901">
    <property type="entry name" value="ACER"/>
</dbReference>
<dbReference type="GO" id="GO:0046514">
    <property type="term" value="P:ceramide catabolic process"/>
    <property type="evidence" value="ECO:0007669"/>
    <property type="project" value="TreeGrafter"/>
</dbReference>
<keyword evidence="8" id="KW-0862">Zinc</keyword>
<feature type="binding site" evidence="7">
    <location>
        <position position="24"/>
    </location>
    <ligand>
        <name>Ca(2+)</name>
        <dbReference type="ChEBI" id="CHEBI:29108"/>
    </ligand>
</feature>
<dbReference type="Pfam" id="PF05875">
    <property type="entry name" value="Ceramidase"/>
    <property type="match status" value="1"/>
</dbReference>
<comment type="cofactor">
    <cofactor evidence="8">
        <name>Zn(2+)</name>
        <dbReference type="ChEBI" id="CHEBI:29105"/>
    </cofactor>
</comment>
<feature type="compositionally biased region" description="Acidic residues" evidence="9">
    <location>
        <begin position="483"/>
        <end position="548"/>
    </location>
</feature>
<evidence type="ECO:0000256" key="8">
    <source>
        <dbReference type="PIRSR" id="PIRSR608901-2"/>
    </source>
</evidence>
<keyword evidence="12" id="KW-1185">Reference proteome</keyword>
<dbReference type="GO" id="GO:0046513">
    <property type="term" value="P:ceramide biosynthetic process"/>
    <property type="evidence" value="ECO:0007669"/>
    <property type="project" value="TreeGrafter"/>
</dbReference>
<evidence type="ECO:0000256" key="10">
    <source>
        <dbReference type="SAM" id="Phobius"/>
    </source>
</evidence>
<feature type="compositionally biased region" description="Low complexity" evidence="9">
    <location>
        <begin position="682"/>
        <end position="691"/>
    </location>
</feature>
<dbReference type="PANTHER" id="PTHR46187">
    <property type="entry name" value="ALKALINE CERAMIDASE 3"/>
    <property type="match status" value="1"/>
</dbReference>
<keyword evidence="3 10" id="KW-0812">Transmembrane</keyword>
<feature type="transmembrane region" description="Helical" evidence="10">
    <location>
        <begin position="327"/>
        <end position="346"/>
    </location>
</feature>
<dbReference type="AlphaFoldDB" id="A0AAD4H7R3"/>
<name>A0AAD4H7R3_9FUNG</name>
<comment type="caution">
    <text evidence="11">The sequence shown here is derived from an EMBL/GenBank/DDBJ whole genome shotgun (WGS) entry which is preliminary data.</text>
</comment>
<comment type="subcellular location">
    <subcellularLocation>
        <location evidence="1">Membrane</location>
        <topology evidence="1">Multi-pass membrane protein</topology>
    </subcellularLocation>
</comment>
<feature type="binding site" evidence="7">
    <location>
        <position position="37"/>
    </location>
    <ligand>
        <name>Ca(2+)</name>
        <dbReference type="ChEBI" id="CHEBI:29108"/>
    </ligand>
</feature>
<evidence type="ECO:0000256" key="1">
    <source>
        <dbReference type="ARBA" id="ARBA00004141"/>
    </source>
</evidence>
<sequence>MGSHSHSHGSQAGHWGPPTSSIDWCEDNYVWSYYIAEFFNSFSSFAMIILGEAACYSINRLQSDMQRITSVTSSSKSTATVTAKAPSLFRFKLAFRTITVVGIGSFLFHATLLHHMQMLDELPMLYSVLVLFFCLIESRFGPQPAWFPKLLAVVGVVVTGLVAFTEGNVQFFSFHGTFGPLEFTTLFLIFKVYSARKAAYPDIKWVFEAGIGLYVVAVAVWMTDLNFCKRTLLSFVEFGGGQEDDEEGTDKSALWIVKDLYFHAWWHILVSMGLFLLSTVIMLDGLIVQGWRPVIEMRGWGWLPTVKIDEKPSLSLSLQQTALRKPWIILSLPIAIAILISTSVFICLSSSSSLTYVSPTYPSAIEQQQLQEDQKCGEADASKFPFRLGDGGGVLSSSSWPRIPSSPVTVSVSDNSVAAVVSEEVHQAVVVAQANKTGMNGNVIVVNGEILSTEMGLDGIEIISVDPAREVVETVVVAVEIEVEAEAEQANEDLREFDDEEDEDEDDDDDDDWDEEDDDEDDDWDDEDDEEDWDEEEDDEEGGEEDERVEGQAAAALVEPIDPPTTATAIMLDEVSALKAELIGQVMIPVAIDNTLDGMNLDLSEDGVGTGDTDSVVLLSLRRNDNNETEEEEEKEEDEDEQDHFPTNIGNDDDGDEEGDEEDEDEQLDEKPNRKGGKNRDNNGGSSNNNINGGGNKDNSADENKNNDNNNNNSNKHKHKHQDQNANLGGTGGNGPILLCSSKSCLPSLRDFILSKLSIQVHQVMDHLRSRHTLVHMMSSTAPQTKESLMAGQEELVQQLEDRVIKDLRDWVNGVGRKSKPGGNKKATIAVGGGAGTHIDGVGNAAVMPEHGTFPLLMDGQSISSNQEVTVEMEGLFLDSDDFEEEEDESEEGFHMASLSFEDADDDDEDHEDDTFAKASVTVANSTKKKPSKSIKKGIKLHRRDASPLPSSPSSGATAGTAAAPPQPSPREYFLSADKLLMRQEWSRWIAHWVHHTKLLILSHTLATHSLVEMNKVAVSGENVVPVDQRHWSWNLDKALATVMVASEMICGAPSSAKDVKVFLSTLSSASTVAATGMGASGSDGSLDMMSPKALAITLNAQRCIESWSDELEEILQRTATTA</sequence>
<feature type="compositionally biased region" description="Acidic residues" evidence="9">
    <location>
        <begin position="627"/>
        <end position="642"/>
    </location>
</feature>
<evidence type="ECO:0000313" key="11">
    <source>
        <dbReference type="EMBL" id="KAG0276395.1"/>
    </source>
</evidence>
<feature type="transmembrane region" description="Helical" evidence="10">
    <location>
        <begin position="147"/>
        <end position="165"/>
    </location>
</feature>
<evidence type="ECO:0000256" key="7">
    <source>
        <dbReference type="PIRSR" id="PIRSR608901-1"/>
    </source>
</evidence>
<feature type="compositionally biased region" description="Acidic residues" evidence="9">
    <location>
        <begin position="651"/>
        <end position="668"/>
    </location>
</feature>
<feature type="transmembrane region" description="Helical" evidence="10">
    <location>
        <begin position="124"/>
        <end position="140"/>
    </location>
</feature>
<keyword evidence="7" id="KW-0106">Calcium</keyword>
<protein>
    <submittedName>
        <fullName evidence="11">Alkaline ceramidase 3</fullName>
    </submittedName>
</protein>
<feature type="binding site" evidence="8">
    <location>
        <position position="263"/>
    </location>
    <ligand>
        <name>Zn(2+)</name>
        <dbReference type="ChEBI" id="CHEBI:29105"/>
        <note>catalytic</note>
    </ligand>
</feature>
<feature type="compositionally biased region" description="Basic and acidic residues" evidence="9">
    <location>
        <begin position="669"/>
        <end position="681"/>
    </location>
</feature>
<feature type="transmembrane region" description="Helical" evidence="10">
    <location>
        <begin position="93"/>
        <end position="112"/>
    </location>
</feature>
<evidence type="ECO:0000256" key="3">
    <source>
        <dbReference type="ARBA" id="ARBA00022692"/>
    </source>
</evidence>
<feature type="region of interest" description="Disordered" evidence="9">
    <location>
        <begin position="918"/>
        <end position="969"/>
    </location>
</feature>
<dbReference type="GO" id="GO:0005789">
    <property type="term" value="C:endoplasmic reticulum membrane"/>
    <property type="evidence" value="ECO:0007669"/>
    <property type="project" value="TreeGrafter"/>
</dbReference>
<evidence type="ECO:0000256" key="4">
    <source>
        <dbReference type="ARBA" id="ARBA00022801"/>
    </source>
</evidence>
<dbReference type="PANTHER" id="PTHR46187:SF3">
    <property type="entry name" value="ALKALINE CERAMIDASE 3"/>
    <property type="match status" value="1"/>
</dbReference>
<keyword evidence="4" id="KW-0378">Hydrolase</keyword>
<evidence type="ECO:0000256" key="2">
    <source>
        <dbReference type="ARBA" id="ARBA00009780"/>
    </source>
</evidence>
<gene>
    <name evidence="11" type="primary">ACER3_3</name>
    <name evidence="11" type="ORF">BGZ95_007584</name>
</gene>
<keyword evidence="6 10" id="KW-0472">Membrane</keyword>
<feature type="binding site" evidence="8">
    <location>
        <position position="109"/>
    </location>
    <ligand>
        <name>Zn(2+)</name>
        <dbReference type="ChEBI" id="CHEBI:29105"/>
        <note>catalytic</note>
    </ligand>
</feature>
<feature type="transmembrane region" description="Helical" evidence="10">
    <location>
        <begin position="205"/>
        <end position="223"/>
    </location>
</feature>
<feature type="binding site" evidence="8">
    <location>
        <position position="267"/>
    </location>
    <ligand>
        <name>Zn(2+)</name>
        <dbReference type="ChEBI" id="CHEBI:29105"/>
        <note>catalytic</note>
    </ligand>
</feature>
<dbReference type="EMBL" id="JAAAIL010000375">
    <property type="protein sequence ID" value="KAG0276395.1"/>
    <property type="molecule type" value="Genomic_DNA"/>
</dbReference>
<comment type="similarity">
    <text evidence="2">Belongs to the alkaline ceramidase family.</text>
</comment>
<organism evidence="11 12">
    <name type="scientific">Linnemannia exigua</name>
    <dbReference type="NCBI Taxonomy" id="604196"/>
    <lineage>
        <taxon>Eukaryota</taxon>
        <taxon>Fungi</taxon>
        <taxon>Fungi incertae sedis</taxon>
        <taxon>Mucoromycota</taxon>
        <taxon>Mortierellomycotina</taxon>
        <taxon>Mortierellomycetes</taxon>
        <taxon>Mortierellales</taxon>
        <taxon>Mortierellaceae</taxon>
        <taxon>Linnemannia</taxon>
    </lineage>
</organism>
<dbReference type="GO" id="GO:0046872">
    <property type="term" value="F:metal ion binding"/>
    <property type="evidence" value="ECO:0007669"/>
    <property type="project" value="UniProtKB-KW"/>
</dbReference>
<evidence type="ECO:0000256" key="6">
    <source>
        <dbReference type="ARBA" id="ARBA00023136"/>
    </source>
</evidence>
<keyword evidence="5 10" id="KW-1133">Transmembrane helix</keyword>
<accession>A0AAD4H7R3</accession>
<dbReference type="Proteomes" id="UP001194580">
    <property type="component" value="Unassembled WGS sequence"/>
</dbReference>
<feature type="compositionally biased region" description="Low complexity" evidence="9">
    <location>
        <begin position="947"/>
        <end position="964"/>
    </location>
</feature>
<reference evidence="11" key="1">
    <citation type="journal article" date="2020" name="Fungal Divers.">
        <title>Resolving the Mortierellaceae phylogeny through synthesis of multi-gene phylogenetics and phylogenomics.</title>
        <authorList>
            <person name="Vandepol N."/>
            <person name="Liber J."/>
            <person name="Desiro A."/>
            <person name="Na H."/>
            <person name="Kennedy M."/>
            <person name="Barry K."/>
            <person name="Grigoriev I.V."/>
            <person name="Miller A.N."/>
            <person name="O'Donnell K."/>
            <person name="Stajich J.E."/>
            <person name="Bonito G."/>
        </authorList>
    </citation>
    <scope>NUCLEOTIDE SEQUENCE</scope>
    <source>
        <strain evidence="11">NRRL 28262</strain>
    </source>
</reference>
<feature type="binding site" evidence="7">
    <location>
        <position position="23"/>
    </location>
    <ligand>
        <name>Ca(2+)</name>
        <dbReference type="ChEBI" id="CHEBI:29108"/>
    </ligand>
</feature>
<feature type="compositionally biased region" description="Basic residues" evidence="9">
    <location>
        <begin position="927"/>
        <end position="943"/>
    </location>
</feature>
<feature type="transmembrane region" description="Helical" evidence="10">
    <location>
        <begin position="171"/>
        <end position="193"/>
    </location>
</feature>
<keyword evidence="7" id="KW-0479">Metal-binding</keyword>
<evidence type="ECO:0000256" key="9">
    <source>
        <dbReference type="SAM" id="MobiDB-lite"/>
    </source>
</evidence>
<feature type="binding site" evidence="7">
    <location>
        <position position="28"/>
    </location>
    <ligand>
        <name>Ca(2+)</name>
        <dbReference type="ChEBI" id="CHEBI:29108"/>
    </ligand>
</feature>
<proteinExistence type="inferred from homology"/>
<feature type="transmembrane region" description="Helical" evidence="10">
    <location>
        <begin position="38"/>
        <end position="58"/>
    </location>
</feature>
<feature type="region of interest" description="Disordered" evidence="9">
    <location>
        <begin position="483"/>
        <end position="562"/>
    </location>
</feature>
<feature type="region of interest" description="Disordered" evidence="9">
    <location>
        <begin position="617"/>
        <end position="730"/>
    </location>
</feature>
<feature type="binding site" evidence="7">
    <location>
        <position position="26"/>
    </location>
    <ligand>
        <name>Ca(2+)</name>
        <dbReference type="ChEBI" id="CHEBI:29108"/>
    </ligand>
</feature>
<evidence type="ECO:0000256" key="5">
    <source>
        <dbReference type="ARBA" id="ARBA00022989"/>
    </source>
</evidence>
<feature type="transmembrane region" description="Helical" evidence="10">
    <location>
        <begin position="264"/>
        <end position="288"/>
    </location>
</feature>
<dbReference type="GO" id="GO:0016811">
    <property type="term" value="F:hydrolase activity, acting on carbon-nitrogen (but not peptide) bonds, in linear amides"/>
    <property type="evidence" value="ECO:0007669"/>
    <property type="project" value="InterPro"/>
</dbReference>